<keyword evidence="5" id="KW-1185">Reference proteome</keyword>
<dbReference type="InterPro" id="IPR011333">
    <property type="entry name" value="SKP1/BTB/POZ_sf"/>
</dbReference>
<gene>
    <name evidence="4" type="primary">KCTD12</name>
    <name evidence="4" type="ORF">AK812_SmicGene22867</name>
</gene>
<evidence type="ECO:0000256" key="1">
    <source>
        <dbReference type="SAM" id="Coils"/>
    </source>
</evidence>
<dbReference type="SUPFAM" id="SSF54695">
    <property type="entry name" value="POZ domain"/>
    <property type="match status" value="2"/>
</dbReference>
<dbReference type="GO" id="GO:0051260">
    <property type="term" value="P:protein homooligomerization"/>
    <property type="evidence" value="ECO:0007669"/>
    <property type="project" value="InterPro"/>
</dbReference>
<keyword evidence="1" id="KW-0175">Coiled coil</keyword>
<dbReference type="OrthoDB" id="431168at2759"/>
<sequence length="1872" mass="203474">MSCRALEDSDDDCDHVDNDDDGDDGVAVAGDDSDDNDMIKVRLLHDFSEGDVPSAMAVPPSPGPGLPYLGNLTELFQQDHLDLGTGVAARHPALLSRRLPSPAGSSGVELTQPVLVGCLYLESAFSHCEKCTSTVCDTCFLDTQDWLIKEWYPQHTIWTSCVWLWPIDQAAWVVRTQVQQAKEDGLLPDDLIVKELPPTPGSPDDYSDKSNGDHTHDDNNQQFSAEPGVPDMRGSEIVELQLCTVSAISHQPPLPESPNSTRTLAPPDLRAQCAGFAWSAEAEGDHRRLAGVSDLNLKWVPDIFMQWRLQAQRADQDLRAAARVRRAGSADEGLNADMGADNIQATRAARVRRAGSADEGLNADMGISAPDSTAPDWPASGQPSWKSCSRRLCCPCCRSRASKATSQVKPSPRRPSSPEFEEEDRPESAMSSTGAVPGADNIQASVPVEQILKGTWQPELSSAGAAAAAGRLSEAMRKFMSPDSDEAKRWRFLDDVEDILRTLGSALPAGVRNSAWAWHNRQSARLHRSHALTAALDEARSMADDFREDLSERLASGVRRLEASALLEAVGGAGKEGQGDERAPLSVAERESLAKASKVEDALEQLKTRMESLSGSSTGVKGDLLHAGHLLDCQQALQRLLEEQESAERLLREQAGDGDALLPGGAAEQMWQQLGQDIRALQEALATKLDGSGISAQGASSRSAASNPKLDPSSRRDGRDPKAASKSWLQGLKQAAARAAGFAAALRTARMQKDKKQLDEMQSLLQKELQSFAEAERVAREGGRWTGQQSDAWRQLDGVWSGLKEELKACDDMAAADDQEKDSSNPKLTRGNSKLLNYAATRRANLMLPPKRSDTRSLDAEELAAAGPAAQASSSQLNTLRAELVKLRDKVQQLPNGTGHGKDPESPEERLLMAGLMELHRQDLHRLIEAAEAEQKGLANLADSAGGGDGVQQTLGNLWQQMKGELEDLQNQLDPIAAPTKILSPEPQSWSSMSSPGTALEGSEDRQLLAEATAALQEHLDFEEKHVQQKRQQLEEELDEKIPAKFAKGEKERDCRNPSPSDTIKLNVGGDTSFTTRRDTLTAIPGSRLALLFSGRWDRSLRRDENGRVFVDVDPVQFRALLAWLVDLKRIEPDAPSPSPPVDSLPRHCRAGFLSLCSYLCCRDVCVTQKHISEVKSDESLRSVSRSPNELRESTLVSCDHAKQLNAWLKEASRVAVEPSLKLLFRASRDGFSMQGCHQKCDGQGPTVVVARSAGGQSGGHLFGGYTETAWDCSNTYKACQESFLFRLAGPGRIQPSKHRIFQSHQHGIHCHADGLRFGGGHDMQIYAEGAAGKVQFNIGHTYNKISPQGTFTHLAESQQAVVTDFEVFQVCEHVDLRAAAQSLRSHAELLKSQLEQSEQDLLEKALTVCTAALNQGSGLLAARDSLSSWCDALDEEAQFLSQFMGTSAEIVRLNVGGQLLETLHSTVTFVSDSTLASKFAENWTLQDEEVVEGGIFFDEDPDLFQVVLLHLRLGRLLGNTFSPKLAPGKRGPWQRLLKYLNLQAAIKECWDSELLTDEGDQLLSMLQEAGPSPDRQVTLKLLFRASRDGFSMQGCHQKCDGQGPTVVVARSAGGHLFGGYTETAWDCSNTYKACQESFLFRLAGPGNIQPSKHRIFQNHQNGIHCKATHLRFGGGADMQIYAEGAAGTVHFNNLGHTYNPTSSQGTFTYLAESQQAVVTDFEVFAVVRETVQSSPSSSTGGLSAGIGSSLLTPSKSGKLARLPSKLKRPTLPRAVTEAASKYLRASEALAKLRWQRSQLADSHPLLRLGQAAAEEEALAGLEGDALRALETNEGWEGNDQVQSVSQLAACIALLAAAFRPPQSDSAADDFR</sequence>
<feature type="compositionally biased region" description="Basic and acidic residues" evidence="2">
    <location>
        <begin position="206"/>
        <end position="219"/>
    </location>
</feature>
<protein>
    <submittedName>
        <fullName evidence="4">BTB/POZ domain-containing protein KCTD12</fullName>
    </submittedName>
</protein>
<dbReference type="Gene3D" id="3.30.710.10">
    <property type="entry name" value="Potassium Channel Kv1.1, Chain A"/>
    <property type="match status" value="2"/>
</dbReference>
<dbReference type="EMBL" id="LSRX01000518">
    <property type="protein sequence ID" value="OLP95066.1"/>
    <property type="molecule type" value="Genomic_DNA"/>
</dbReference>
<feature type="compositionally biased region" description="Basic and acidic residues" evidence="2">
    <location>
        <begin position="712"/>
        <end position="723"/>
    </location>
</feature>
<feature type="region of interest" description="Disordered" evidence="2">
    <location>
        <begin position="350"/>
        <end position="386"/>
    </location>
</feature>
<evidence type="ECO:0000313" key="4">
    <source>
        <dbReference type="EMBL" id="OLP95066.1"/>
    </source>
</evidence>
<dbReference type="Pfam" id="PF07534">
    <property type="entry name" value="TLD"/>
    <property type="match status" value="2"/>
</dbReference>
<feature type="compositionally biased region" description="Acidic residues" evidence="2">
    <location>
        <begin position="8"/>
        <end position="24"/>
    </location>
</feature>
<feature type="compositionally biased region" description="Low complexity" evidence="2">
    <location>
        <begin position="692"/>
        <end position="706"/>
    </location>
</feature>
<feature type="domain" description="TLDc" evidence="3">
    <location>
        <begin position="1554"/>
        <end position="1728"/>
    </location>
</feature>
<feature type="domain" description="TLDc" evidence="3">
    <location>
        <begin position="1195"/>
        <end position="1372"/>
    </location>
</feature>
<feature type="region of interest" description="Disordered" evidence="2">
    <location>
        <begin position="692"/>
        <end position="729"/>
    </location>
</feature>
<proteinExistence type="predicted"/>
<evidence type="ECO:0000313" key="5">
    <source>
        <dbReference type="Proteomes" id="UP000186817"/>
    </source>
</evidence>
<feature type="region of interest" description="Disordered" evidence="2">
    <location>
        <begin position="1048"/>
        <end position="1070"/>
    </location>
</feature>
<dbReference type="PANTHER" id="PTHR23354">
    <property type="entry name" value="NUCLEOLAR PROTEIN 7/ESTROGEN RECEPTOR COACTIVATOR-RELATED"/>
    <property type="match status" value="1"/>
</dbReference>
<dbReference type="InterPro" id="IPR006571">
    <property type="entry name" value="TLDc_dom"/>
</dbReference>
<dbReference type="Pfam" id="PF02214">
    <property type="entry name" value="BTB_2"/>
    <property type="match status" value="2"/>
</dbReference>
<feature type="coiled-coil region" evidence="1">
    <location>
        <begin position="596"/>
        <end position="657"/>
    </location>
</feature>
<feature type="region of interest" description="Disordered" evidence="2">
    <location>
        <begin position="189"/>
        <end position="230"/>
    </location>
</feature>
<feature type="region of interest" description="Disordered" evidence="2">
    <location>
        <begin position="847"/>
        <end position="870"/>
    </location>
</feature>
<dbReference type="Proteomes" id="UP000186817">
    <property type="component" value="Unassembled WGS sequence"/>
</dbReference>
<dbReference type="InterPro" id="IPR003131">
    <property type="entry name" value="T1-type_BTB"/>
</dbReference>
<dbReference type="SMART" id="SM00584">
    <property type="entry name" value="TLDc"/>
    <property type="match status" value="2"/>
</dbReference>
<dbReference type="CDD" id="cd18316">
    <property type="entry name" value="BTB_POZ_KCTD-like"/>
    <property type="match status" value="1"/>
</dbReference>
<evidence type="ECO:0000256" key="2">
    <source>
        <dbReference type="SAM" id="MobiDB-lite"/>
    </source>
</evidence>
<feature type="region of interest" description="Disordered" evidence="2">
    <location>
        <begin position="403"/>
        <end position="440"/>
    </location>
</feature>
<accession>A0A1Q9DIT6</accession>
<comment type="caution">
    <text evidence="4">The sequence shown here is derived from an EMBL/GenBank/DDBJ whole genome shotgun (WGS) entry which is preliminary data.</text>
</comment>
<feature type="region of interest" description="Disordered" evidence="2">
    <location>
        <begin position="1"/>
        <end position="34"/>
    </location>
</feature>
<feature type="compositionally biased region" description="Polar residues" evidence="2">
    <location>
        <begin position="1058"/>
        <end position="1070"/>
    </location>
</feature>
<organism evidence="4 5">
    <name type="scientific">Symbiodinium microadriaticum</name>
    <name type="common">Dinoflagellate</name>
    <name type="synonym">Zooxanthella microadriatica</name>
    <dbReference type="NCBI Taxonomy" id="2951"/>
    <lineage>
        <taxon>Eukaryota</taxon>
        <taxon>Sar</taxon>
        <taxon>Alveolata</taxon>
        <taxon>Dinophyceae</taxon>
        <taxon>Suessiales</taxon>
        <taxon>Symbiodiniaceae</taxon>
        <taxon>Symbiodinium</taxon>
    </lineage>
</organism>
<evidence type="ECO:0000259" key="3">
    <source>
        <dbReference type="PROSITE" id="PS51886"/>
    </source>
</evidence>
<reference evidence="4 5" key="1">
    <citation type="submission" date="2016-02" db="EMBL/GenBank/DDBJ databases">
        <title>Genome analysis of coral dinoflagellate symbionts highlights evolutionary adaptations to a symbiotic lifestyle.</title>
        <authorList>
            <person name="Aranda M."/>
            <person name="Li Y."/>
            <person name="Liew Y.J."/>
            <person name="Baumgarten S."/>
            <person name="Simakov O."/>
            <person name="Wilson M."/>
            <person name="Piel J."/>
            <person name="Ashoor H."/>
            <person name="Bougouffa S."/>
            <person name="Bajic V.B."/>
            <person name="Ryu T."/>
            <person name="Ravasi T."/>
            <person name="Bayer T."/>
            <person name="Micklem G."/>
            <person name="Kim H."/>
            <person name="Bhak J."/>
            <person name="Lajeunesse T.C."/>
            <person name="Voolstra C.R."/>
        </authorList>
    </citation>
    <scope>NUCLEOTIDE SEQUENCE [LARGE SCALE GENOMIC DNA]</scope>
    <source>
        <strain evidence="4 5">CCMP2467</strain>
    </source>
</reference>
<dbReference type="PROSITE" id="PS51886">
    <property type="entry name" value="TLDC"/>
    <property type="match status" value="2"/>
</dbReference>
<name>A0A1Q9DIT6_SYMMI</name>
<feature type="region of interest" description="Disordered" evidence="2">
    <location>
        <begin position="814"/>
        <end position="833"/>
    </location>
</feature>